<dbReference type="GO" id="GO:0005525">
    <property type="term" value="F:GTP binding"/>
    <property type="evidence" value="ECO:0007669"/>
    <property type="project" value="UniProtKB-KW"/>
</dbReference>
<dbReference type="InterPro" id="IPR045058">
    <property type="entry name" value="GIMA/IAN/Toc"/>
</dbReference>
<dbReference type="GeneTree" id="ENSGT01120000271858"/>
<reference evidence="17" key="3">
    <citation type="submission" date="2025-09" db="UniProtKB">
        <authorList>
            <consortium name="Ensembl"/>
        </authorList>
    </citation>
    <scope>IDENTIFICATION</scope>
    <source>
        <strain evidence="17">Guanapo</strain>
    </source>
</reference>
<dbReference type="GO" id="GO:0005829">
    <property type="term" value="C:cytosol"/>
    <property type="evidence" value="ECO:0007669"/>
    <property type="project" value="UniProtKB-SubCell"/>
</dbReference>
<evidence type="ECO:0000256" key="11">
    <source>
        <dbReference type="ARBA" id="ARBA00023128"/>
    </source>
</evidence>
<dbReference type="PANTHER" id="PTHR10903:SF186">
    <property type="entry name" value="GTPASE IMAP FAMILY MEMBER 4-LIKE-RELATED"/>
    <property type="match status" value="1"/>
</dbReference>
<evidence type="ECO:0000256" key="10">
    <source>
        <dbReference type="ARBA" id="ARBA00023034"/>
    </source>
</evidence>
<evidence type="ECO:0000256" key="12">
    <source>
        <dbReference type="ARBA" id="ARBA00023134"/>
    </source>
</evidence>
<dbReference type="PANTHER" id="PTHR10903">
    <property type="entry name" value="GTPASE, IMAP FAMILY MEMBER-RELATED"/>
    <property type="match status" value="1"/>
</dbReference>
<comment type="subcellular location">
    <subcellularLocation>
        <location evidence="3">Cytoplasm</location>
        <location evidence="3">Cytosol</location>
    </subcellularLocation>
    <subcellularLocation>
        <location evidence="2">Endoplasmic reticulum</location>
    </subcellularLocation>
    <subcellularLocation>
        <location evidence="4">Golgi apparatus</location>
    </subcellularLocation>
    <subcellularLocation>
        <location evidence="1">Mitochondrion</location>
    </subcellularLocation>
</comment>
<evidence type="ECO:0000256" key="6">
    <source>
        <dbReference type="ARBA" id="ARBA00022490"/>
    </source>
</evidence>
<dbReference type="Proteomes" id="UP000242638">
    <property type="component" value="Unassembled WGS sequence"/>
</dbReference>
<reference evidence="17" key="2">
    <citation type="submission" date="2025-08" db="UniProtKB">
        <authorList>
            <consortium name="Ensembl"/>
        </authorList>
    </citation>
    <scope>IDENTIFICATION</scope>
    <source>
        <strain evidence="17">Guanapo</strain>
    </source>
</reference>
<dbReference type="InterPro" id="IPR027417">
    <property type="entry name" value="P-loop_NTPase"/>
</dbReference>
<evidence type="ECO:0000256" key="7">
    <source>
        <dbReference type="ARBA" id="ARBA00022737"/>
    </source>
</evidence>
<evidence type="ECO:0000256" key="8">
    <source>
        <dbReference type="ARBA" id="ARBA00022741"/>
    </source>
</evidence>
<organism evidence="17 18">
    <name type="scientific">Poecilia reticulata</name>
    <name type="common">Guppy</name>
    <name type="synonym">Acanthophacelus reticulatus</name>
    <dbReference type="NCBI Taxonomy" id="8081"/>
    <lineage>
        <taxon>Eukaryota</taxon>
        <taxon>Metazoa</taxon>
        <taxon>Chordata</taxon>
        <taxon>Craniata</taxon>
        <taxon>Vertebrata</taxon>
        <taxon>Euteleostomi</taxon>
        <taxon>Actinopterygii</taxon>
        <taxon>Neopterygii</taxon>
        <taxon>Teleostei</taxon>
        <taxon>Neoteleostei</taxon>
        <taxon>Acanthomorphata</taxon>
        <taxon>Ovalentaria</taxon>
        <taxon>Atherinomorphae</taxon>
        <taxon>Cyprinodontiformes</taxon>
        <taxon>Poeciliidae</taxon>
        <taxon>Poeciliinae</taxon>
        <taxon>Poecilia</taxon>
    </lineage>
</organism>
<keyword evidence="8" id="KW-0547">Nucleotide-binding</keyword>
<dbReference type="Ensembl" id="ENSPRET00000005335.1">
    <property type="protein sequence ID" value="ENSPREP00000005266.1"/>
    <property type="gene ID" value="ENSPREG00000003668.1"/>
</dbReference>
<dbReference type="STRING" id="8081.ENSPREP00000005266"/>
<sequence length="272" mass="29936">MNIVHLYVFQCVLKSSESQPEGHNIRIVLVGKTGAGKSATGNTILRRKVFKSQMSPSTATSAYEEETGEFEGQNVTIVDTPGLPVNYFIFRHEVKMEVKREIKRIISFIVPGPHVFLVVIHPNTVTGKEQKTVKLIQETFGEKAADYVMVLFTHGDDLEADGVSIETFISENPDLRKFIHQCGGRYHVINNRTNDPSQVRELMQKMKTMVEINGGRYYTNKTLEEAERAEALFILHAGLVAGTSALGAAVGVGVKAVLEGAVICAVAQGFIN</sequence>
<keyword evidence="11" id="KW-0496">Mitochondrion</keyword>
<evidence type="ECO:0000256" key="15">
    <source>
        <dbReference type="ARBA" id="ARBA00077278"/>
    </source>
</evidence>
<keyword evidence="6" id="KW-0963">Cytoplasm</keyword>
<keyword evidence="18" id="KW-1185">Reference proteome</keyword>
<proteinExistence type="inferred from homology"/>
<comment type="similarity">
    <text evidence="5">Belongs to the TRAFAC class TrmE-Era-EngA-EngB-Septin-like GTPase superfamily. AIG1/Toc34/Toc159-like paraseptin GTPase family. IAN subfamily.</text>
</comment>
<dbReference type="SUPFAM" id="SSF52540">
    <property type="entry name" value="P-loop containing nucleoside triphosphate hydrolases"/>
    <property type="match status" value="1"/>
</dbReference>
<evidence type="ECO:0000256" key="13">
    <source>
        <dbReference type="ARBA" id="ARBA00056809"/>
    </source>
</evidence>
<dbReference type="PROSITE" id="PS51720">
    <property type="entry name" value="G_AIG1"/>
    <property type="match status" value="1"/>
</dbReference>
<evidence type="ECO:0000256" key="3">
    <source>
        <dbReference type="ARBA" id="ARBA00004514"/>
    </source>
</evidence>
<dbReference type="FunFam" id="3.40.50.300:FF:000536">
    <property type="entry name" value="GTPase IMAP family member 8"/>
    <property type="match status" value="1"/>
</dbReference>
<evidence type="ECO:0000256" key="9">
    <source>
        <dbReference type="ARBA" id="ARBA00022824"/>
    </source>
</evidence>
<dbReference type="GO" id="GO:0005739">
    <property type="term" value="C:mitochondrion"/>
    <property type="evidence" value="ECO:0007669"/>
    <property type="project" value="UniProtKB-SubCell"/>
</dbReference>
<evidence type="ECO:0000256" key="2">
    <source>
        <dbReference type="ARBA" id="ARBA00004240"/>
    </source>
</evidence>
<accession>A0A3P9N6Q3</accession>
<dbReference type="OMA" id="RCYISEM"/>
<dbReference type="Pfam" id="PF04548">
    <property type="entry name" value="AIG1"/>
    <property type="match status" value="1"/>
</dbReference>
<evidence type="ECO:0000256" key="5">
    <source>
        <dbReference type="ARBA" id="ARBA00008535"/>
    </source>
</evidence>
<evidence type="ECO:0000259" key="16">
    <source>
        <dbReference type="PROSITE" id="PS51720"/>
    </source>
</evidence>
<dbReference type="GO" id="GO:0005794">
    <property type="term" value="C:Golgi apparatus"/>
    <property type="evidence" value="ECO:0007669"/>
    <property type="project" value="UniProtKB-SubCell"/>
</dbReference>
<dbReference type="GO" id="GO:0005783">
    <property type="term" value="C:endoplasmic reticulum"/>
    <property type="evidence" value="ECO:0007669"/>
    <property type="project" value="UniProtKB-SubCell"/>
</dbReference>
<dbReference type="Gene3D" id="3.40.50.300">
    <property type="entry name" value="P-loop containing nucleotide triphosphate hydrolases"/>
    <property type="match status" value="1"/>
</dbReference>
<evidence type="ECO:0000256" key="4">
    <source>
        <dbReference type="ARBA" id="ARBA00004555"/>
    </source>
</evidence>
<reference evidence="18" key="1">
    <citation type="submission" date="2013-11" db="EMBL/GenBank/DDBJ databases">
        <title>The genomic landscape of the Guanapo guppy.</title>
        <authorList>
            <person name="Kuenstner A."/>
            <person name="Dreyer C."/>
        </authorList>
    </citation>
    <scope>NUCLEOTIDE SEQUENCE</scope>
    <source>
        <strain evidence="18">Guanapo</strain>
    </source>
</reference>
<dbReference type="CDD" id="cd01852">
    <property type="entry name" value="AIG1"/>
    <property type="match status" value="1"/>
</dbReference>
<keyword evidence="10" id="KW-0333">Golgi apparatus</keyword>
<keyword evidence="7" id="KW-0677">Repeat</keyword>
<evidence type="ECO:0000256" key="14">
    <source>
        <dbReference type="ARBA" id="ARBA00073539"/>
    </source>
</evidence>
<evidence type="ECO:0000256" key="1">
    <source>
        <dbReference type="ARBA" id="ARBA00004173"/>
    </source>
</evidence>
<dbReference type="InterPro" id="IPR006703">
    <property type="entry name" value="G_AIG1"/>
</dbReference>
<evidence type="ECO:0000313" key="18">
    <source>
        <dbReference type="Proteomes" id="UP000242638"/>
    </source>
</evidence>
<keyword evidence="9" id="KW-0256">Endoplasmic reticulum</keyword>
<comment type="function">
    <text evidence="13">Exerts an anti-apoptotic effect in the immune system and is involved in responses to infections.</text>
</comment>
<feature type="domain" description="AIG1-type G" evidence="16">
    <location>
        <begin position="22"/>
        <end position="227"/>
    </location>
</feature>
<evidence type="ECO:0000313" key="17">
    <source>
        <dbReference type="Ensembl" id="ENSPREP00000005266.1"/>
    </source>
</evidence>
<protein>
    <recommendedName>
        <fullName evidence="14">GTPase IMAP family member 8</fullName>
    </recommendedName>
    <alternativeName>
        <fullName evidence="15">Immune-associated nucleotide-binding protein 9</fullName>
    </alternativeName>
</protein>
<keyword evidence="12" id="KW-0342">GTP-binding</keyword>
<dbReference type="AlphaFoldDB" id="A0A3P9N6Q3"/>
<name>A0A3P9N6Q3_POERE</name>